<evidence type="ECO:0000259" key="6">
    <source>
        <dbReference type="Pfam" id="PF00881"/>
    </source>
</evidence>
<proteinExistence type="inferred from homology"/>
<reference evidence="7 8" key="1">
    <citation type="submission" date="2016-11" db="EMBL/GenBank/DDBJ databases">
        <title>Paenibacillus species isolates.</title>
        <authorList>
            <person name="Beno S.M."/>
        </authorList>
    </citation>
    <scope>NUCLEOTIDE SEQUENCE [LARGE SCALE GENOMIC DNA]</scope>
    <source>
        <strain evidence="7 8">FSL H8-0246</strain>
    </source>
</reference>
<dbReference type="OrthoDB" id="9812105at2"/>
<comment type="cofactor">
    <cofactor evidence="1">
        <name>FMN</name>
        <dbReference type="ChEBI" id="CHEBI:58210"/>
    </cofactor>
</comment>
<evidence type="ECO:0000256" key="5">
    <source>
        <dbReference type="ARBA" id="ARBA00023002"/>
    </source>
</evidence>
<keyword evidence="5" id="KW-0560">Oxidoreductase</keyword>
<dbReference type="AlphaFoldDB" id="A0A1R1BHQ6"/>
<name>A0A1R1BHQ6_PAEAM</name>
<dbReference type="Proteomes" id="UP000187134">
    <property type="component" value="Unassembled WGS sequence"/>
</dbReference>
<dbReference type="RefSeq" id="WP_076333952.1">
    <property type="nucleotide sequence ID" value="NZ_MRTJ01000020.1"/>
</dbReference>
<evidence type="ECO:0000313" key="8">
    <source>
        <dbReference type="Proteomes" id="UP000187134"/>
    </source>
</evidence>
<dbReference type="PANTHER" id="PTHR43673">
    <property type="entry name" value="NAD(P)H NITROREDUCTASE YDGI-RELATED"/>
    <property type="match status" value="1"/>
</dbReference>
<accession>A0A1R1BHQ6</accession>
<gene>
    <name evidence="7" type="ORF">BK131_27005</name>
</gene>
<protein>
    <recommendedName>
        <fullName evidence="6">Nitroreductase domain-containing protein</fullName>
    </recommendedName>
</protein>
<evidence type="ECO:0000313" key="7">
    <source>
        <dbReference type="EMBL" id="OMF07193.1"/>
    </source>
</evidence>
<dbReference type="EMBL" id="MRTJ01000020">
    <property type="protein sequence ID" value="OMF07193.1"/>
    <property type="molecule type" value="Genomic_DNA"/>
</dbReference>
<evidence type="ECO:0000256" key="2">
    <source>
        <dbReference type="ARBA" id="ARBA00007118"/>
    </source>
</evidence>
<dbReference type="CDD" id="cd02136">
    <property type="entry name" value="PnbA_NfnB-like"/>
    <property type="match status" value="1"/>
</dbReference>
<dbReference type="SUPFAM" id="SSF55469">
    <property type="entry name" value="FMN-dependent nitroreductase-like"/>
    <property type="match status" value="1"/>
</dbReference>
<dbReference type="InterPro" id="IPR000415">
    <property type="entry name" value="Nitroreductase-like"/>
</dbReference>
<dbReference type="InterPro" id="IPR029479">
    <property type="entry name" value="Nitroreductase"/>
</dbReference>
<dbReference type="Pfam" id="PF00881">
    <property type="entry name" value="Nitroreductase"/>
    <property type="match status" value="1"/>
</dbReference>
<evidence type="ECO:0000256" key="1">
    <source>
        <dbReference type="ARBA" id="ARBA00001917"/>
    </source>
</evidence>
<keyword evidence="3" id="KW-0285">Flavoprotein</keyword>
<comment type="similarity">
    <text evidence="2">Belongs to the nitroreductase family.</text>
</comment>
<keyword evidence="4" id="KW-0288">FMN</keyword>
<comment type="caution">
    <text evidence="7">The sequence shown here is derived from an EMBL/GenBank/DDBJ whole genome shotgun (WGS) entry which is preliminary data.</text>
</comment>
<feature type="domain" description="Nitroreductase" evidence="6">
    <location>
        <begin position="8"/>
        <end position="195"/>
    </location>
</feature>
<dbReference type="Gene3D" id="3.40.109.10">
    <property type="entry name" value="NADH Oxidase"/>
    <property type="match status" value="1"/>
</dbReference>
<evidence type="ECO:0000256" key="4">
    <source>
        <dbReference type="ARBA" id="ARBA00022643"/>
    </source>
</evidence>
<evidence type="ECO:0000256" key="3">
    <source>
        <dbReference type="ARBA" id="ARBA00022630"/>
    </source>
</evidence>
<dbReference type="PANTHER" id="PTHR43673:SF2">
    <property type="entry name" value="NITROREDUCTASE"/>
    <property type="match status" value="1"/>
</dbReference>
<organism evidence="7 8">
    <name type="scientific">Paenibacillus amylolyticus</name>
    <dbReference type="NCBI Taxonomy" id="1451"/>
    <lineage>
        <taxon>Bacteria</taxon>
        <taxon>Bacillati</taxon>
        <taxon>Bacillota</taxon>
        <taxon>Bacilli</taxon>
        <taxon>Bacillales</taxon>
        <taxon>Paenibacillaceae</taxon>
        <taxon>Paenibacillus</taxon>
    </lineage>
</organism>
<sequence length="221" mass="25199">MSQSIFQNRHSKRKFHADKPVNRETLESIFKDAINAPSWGNTQPWEVYVATGEKLEELRSAYIKAFEDGEPFQSDIPMPKEWPERFQQRMNKASEARFSQLGIAREDQVAKAERMKANFHFFDAPVVAFLTIDASLTEWSMHDLGIFSGFLMLSIEAHGLGSLPAYTSISYPKFQREILGIPDDKKIVAGIIFGYPVLEDKDSQVVMPRVALEEVIHFKGN</sequence>
<dbReference type="GO" id="GO:0016491">
    <property type="term" value="F:oxidoreductase activity"/>
    <property type="evidence" value="ECO:0007669"/>
    <property type="project" value="UniProtKB-KW"/>
</dbReference>